<dbReference type="GO" id="GO:0005507">
    <property type="term" value="F:copper ion binding"/>
    <property type="evidence" value="ECO:0007669"/>
    <property type="project" value="InterPro"/>
</dbReference>
<dbReference type="GO" id="GO:0052716">
    <property type="term" value="F:hydroquinone:oxygen oxidoreductase activity"/>
    <property type="evidence" value="ECO:0007669"/>
    <property type="project" value="UniProtKB-EC"/>
</dbReference>
<dbReference type="PANTHER" id="PTHR11709">
    <property type="entry name" value="MULTI-COPPER OXIDASE"/>
    <property type="match status" value="1"/>
</dbReference>
<dbReference type="RefSeq" id="XP_060440110.1">
    <property type="nucleotide sequence ID" value="XM_060585389.1"/>
</dbReference>
<dbReference type="EMBL" id="JAHMHQ010000025">
    <property type="protein sequence ID" value="KAK1624115.1"/>
    <property type="molecule type" value="Genomic_DNA"/>
</dbReference>
<proteinExistence type="inferred from homology"/>
<feature type="domain" description="Plastocyanin-like" evidence="8">
    <location>
        <begin position="1"/>
        <end position="52"/>
    </location>
</feature>
<dbReference type="InterPro" id="IPR045087">
    <property type="entry name" value="Cu-oxidase_fam"/>
</dbReference>
<dbReference type="Gene3D" id="2.60.40.420">
    <property type="entry name" value="Cupredoxins - blue copper proteins"/>
    <property type="match status" value="1"/>
</dbReference>
<evidence type="ECO:0000256" key="5">
    <source>
        <dbReference type="ARBA" id="ARBA00023008"/>
    </source>
</evidence>
<dbReference type="GO" id="GO:0046274">
    <property type="term" value="P:lignin catabolic process"/>
    <property type="evidence" value="ECO:0007669"/>
    <property type="project" value="UniProtKB-KW"/>
</dbReference>
<evidence type="ECO:0000313" key="9">
    <source>
        <dbReference type="EMBL" id="KAK1624115.1"/>
    </source>
</evidence>
<evidence type="ECO:0000256" key="4">
    <source>
        <dbReference type="ARBA" id="ARBA00012297"/>
    </source>
</evidence>
<dbReference type="AlphaFoldDB" id="A0AAI9ZIB4"/>
<dbReference type="InterPro" id="IPR008972">
    <property type="entry name" value="Cupredoxin"/>
</dbReference>
<name>A0AAI9ZIB4_9PEZI</name>
<dbReference type="SUPFAM" id="SSF49503">
    <property type="entry name" value="Cupredoxins"/>
    <property type="match status" value="1"/>
</dbReference>
<keyword evidence="10" id="KW-1185">Reference proteome</keyword>
<evidence type="ECO:0000256" key="2">
    <source>
        <dbReference type="ARBA" id="ARBA00001935"/>
    </source>
</evidence>
<organism evidence="9 10">
    <name type="scientific">Colletotrichum phormii</name>
    <dbReference type="NCBI Taxonomy" id="359342"/>
    <lineage>
        <taxon>Eukaryota</taxon>
        <taxon>Fungi</taxon>
        <taxon>Dikarya</taxon>
        <taxon>Ascomycota</taxon>
        <taxon>Pezizomycotina</taxon>
        <taxon>Sordariomycetes</taxon>
        <taxon>Hypocreomycetidae</taxon>
        <taxon>Glomerellales</taxon>
        <taxon>Glomerellaceae</taxon>
        <taxon>Colletotrichum</taxon>
        <taxon>Colletotrichum acutatum species complex</taxon>
    </lineage>
</organism>
<dbReference type="EC" id="1.10.3.2" evidence="4"/>
<evidence type="ECO:0000259" key="8">
    <source>
        <dbReference type="Pfam" id="PF07732"/>
    </source>
</evidence>
<dbReference type="Pfam" id="PF07732">
    <property type="entry name" value="Cu-oxidase_3"/>
    <property type="match status" value="1"/>
</dbReference>
<accession>A0AAI9ZIB4</accession>
<keyword evidence="5" id="KW-0186">Copper</keyword>
<dbReference type="PANTHER" id="PTHR11709:SF87">
    <property type="entry name" value="LACCASE"/>
    <property type="match status" value="1"/>
</dbReference>
<comment type="similarity">
    <text evidence="3">Belongs to the multicopper oxidase family.</text>
</comment>
<protein>
    <recommendedName>
        <fullName evidence="4">laccase</fullName>
        <ecNumber evidence="4">1.10.3.2</ecNumber>
    </recommendedName>
</protein>
<feature type="non-terminal residue" evidence="9">
    <location>
        <position position="1"/>
    </location>
</feature>
<evidence type="ECO:0000256" key="3">
    <source>
        <dbReference type="ARBA" id="ARBA00010609"/>
    </source>
</evidence>
<keyword evidence="7" id="KW-0439">Lignin degradation</keyword>
<dbReference type="InterPro" id="IPR011707">
    <property type="entry name" value="Cu-oxidase-like_N"/>
</dbReference>
<sequence>TSVHWHGIYQRNSNWMDGVSGVTECPIPPGEEKTYTWRGTQYGTSWYHSAYWKERVIMA</sequence>
<evidence type="ECO:0000313" key="10">
    <source>
        <dbReference type="Proteomes" id="UP001243989"/>
    </source>
</evidence>
<comment type="cofactor">
    <cofactor evidence="2">
        <name>Cu cation</name>
        <dbReference type="ChEBI" id="CHEBI:23378"/>
    </cofactor>
</comment>
<dbReference type="Proteomes" id="UP001243989">
    <property type="component" value="Unassembled WGS sequence"/>
</dbReference>
<gene>
    <name evidence="9" type="ORF">BDP81DRAFT_330307</name>
</gene>
<keyword evidence="6" id="KW-0325">Glycoprotein</keyword>
<comment type="caution">
    <text evidence="9">The sequence shown here is derived from an EMBL/GenBank/DDBJ whole genome shotgun (WGS) entry which is preliminary data.</text>
</comment>
<dbReference type="GeneID" id="85470251"/>
<evidence type="ECO:0000256" key="7">
    <source>
        <dbReference type="ARBA" id="ARBA00023185"/>
    </source>
</evidence>
<comment type="catalytic activity">
    <reaction evidence="1">
        <text>4 hydroquinone + O2 = 4 benzosemiquinone + 2 H2O</text>
        <dbReference type="Rhea" id="RHEA:11276"/>
        <dbReference type="ChEBI" id="CHEBI:15377"/>
        <dbReference type="ChEBI" id="CHEBI:15379"/>
        <dbReference type="ChEBI" id="CHEBI:17594"/>
        <dbReference type="ChEBI" id="CHEBI:17977"/>
        <dbReference type="EC" id="1.10.3.2"/>
    </reaction>
</comment>
<reference evidence="9" key="1">
    <citation type="submission" date="2021-06" db="EMBL/GenBank/DDBJ databases">
        <title>Comparative genomics, transcriptomics and evolutionary studies reveal genomic signatures of adaptation to plant cell wall in hemibiotrophic fungi.</title>
        <authorList>
            <consortium name="DOE Joint Genome Institute"/>
            <person name="Baroncelli R."/>
            <person name="Diaz J.F."/>
            <person name="Benocci T."/>
            <person name="Peng M."/>
            <person name="Battaglia E."/>
            <person name="Haridas S."/>
            <person name="Andreopoulos W."/>
            <person name="Labutti K."/>
            <person name="Pangilinan J."/>
            <person name="Floch G.L."/>
            <person name="Makela M.R."/>
            <person name="Henrissat B."/>
            <person name="Grigoriev I.V."/>
            <person name="Crouch J.A."/>
            <person name="De Vries R.P."/>
            <person name="Sukno S.A."/>
            <person name="Thon M.R."/>
        </authorList>
    </citation>
    <scope>NUCLEOTIDE SEQUENCE</scope>
    <source>
        <strain evidence="9">CBS 102054</strain>
    </source>
</reference>
<evidence type="ECO:0000256" key="1">
    <source>
        <dbReference type="ARBA" id="ARBA00000349"/>
    </source>
</evidence>
<evidence type="ECO:0000256" key="6">
    <source>
        <dbReference type="ARBA" id="ARBA00023180"/>
    </source>
</evidence>